<dbReference type="EMBL" id="LVJN01000020">
    <property type="protein sequence ID" value="OSM02299.1"/>
    <property type="molecule type" value="Genomic_DNA"/>
</dbReference>
<dbReference type="Proteomes" id="UP000194003">
    <property type="component" value="Unassembled WGS sequence"/>
</dbReference>
<dbReference type="Gene3D" id="3.40.50.11190">
    <property type="match status" value="1"/>
</dbReference>
<accession>A0A1Y2K2W9</accession>
<dbReference type="AlphaFoldDB" id="A0A1Y2K2W9"/>
<sequence length="301" mass="32350">MLADALRAQGALCCFHLDEANCREMAAQRGHEVSTCLTDITAPPAADLLIGDAKWIDWGISEAWARSGRFAARLIIDDMGNRPVTADLLLNHNIYGAAVDYAHYRAPEILSGPRHSLIDAQWLALRETPRAQPRALISFGATDDGSKGAAVAKLLLARAPDLRLDLIIAPVARPAPAVQQQLEDMTRDWPHRLTVWRGADMRQRMADATLYVGAAGVTALEATAAGLNLVLCGHGDDQDINIAAFSQLGVSADTGFDPERMAAATQRAMTAPQPPALAHALDGLGPQRVAARLMQLCDDRE</sequence>
<dbReference type="Gene3D" id="3.40.50.2000">
    <property type="entry name" value="Glycogen Phosphorylase B"/>
    <property type="match status" value="1"/>
</dbReference>
<keyword evidence="2" id="KW-1185">Reference proteome</keyword>
<protein>
    <submittedName>
        <fullName evidence="1">Putative GCN5-related N-acetyltransferase</fullName>
    </submittedName>
</protein>
<name>A0A1Y2K2W9_9PROT</name>
<reference evidence="1 2" key="1">
    <citation type="journal article" date="2016" name="BMC Genomics">
        <title>Combined genomic and structural analyses of a cultured magnetotactic bacterium reveals its niche adaptation to a dynamic environment.</title>
        <authorList>
            <person name="Araujo A.C."/>
            <person name="Morillo V."/>
            <person name="Cypriano J."/>
            <person name="Teixeira L.C."/>
            <person name="Leao P."/>
            <person name="Lyra S."/>
            <person name="Almeida L.G."/>
            <person name="Bazylinski D.A."/>
            <person name="Vasconcellos A.T."/>
            <person name="Abreu F."/>
            <person name="Lins U."/>
        </authorList>
    </citation>
    <scope>NUCLEOTIDE SEQUENCE [LARGE SCALE GENOMIC DNA]</scope>
    <source>
        <strain evidence="1 2">IT-1</strain>
    </source>
</reference>
<keyword evidence="1" id="KW-0808">Transferase</keyword>
<dbReference type="STRING" id="1434232.MAIT1_02419"/>
<evidence type="ECO:0000313" key="2">
    <source>
        <dbReference type="Proteomes" id="UP000194003"/>
    </source>
</evidence>
<dbReference type="GO" id="GO:0016740">
    <property type="term" value="F:transferase activity"/>
    <property type="evidence" value="ECO:0007669"/>
    <property type="project" value="UniProtKB-KW"/>
</dbReference>
<organism evidence="1 2">
    <name type="scientific">Magnetofaba australis IT-1</name>
    <dbReference type="NCBI Taxonomy" id="1434232"/>
    <lineage>
        <taxon>Bacteria</taxon>
        <taxon>Pseudomonadati</taxon>
        <taxon>Pseudomonadota</taxon>
        <taxon>Magnetococcia</taxon>
        <taxon>Magnetococcales</taxon>
        <taxon>Magnetococcaceae</taxon>
        <taxon>Magnetofaba</taxon>
    </lineage>
</organism>
<evidence type="ECO:0000313" key="1">
    <source>
        <dbReference type="EMBL" id="OSM02299.1"/>
    </source>
</evidence>
<proteinExistence type="predicted"/>
<dbReference type="SUPFAM" id="SSF53756">
    <property type="entry name" value="UDP-Glycosyltransferase/glycogen phosphorylase"/>
    <property type="match status" value="1"/>
</dbReference>
<comment type="caution">
    <text evidence="1">The sequence shown here is derived from an EMBL/GenBank/DDBJ whole genome shotgun (WGS) entry which is preliminary data.</text>
</comment>
<gene>
    <name evidence="1" type="ORF">MAIT1_02419</name>
</gene>